<feature type="compositionally biased region" description="Low complexity" evidence="1">
    <location>
        <begin position="145"/>
        <end position="154"/>
    </location>
</feature>
<dbReference type="AlphaFoldDB" id="A0AAE0IAR3"/>
<gene>
    <name evidence="2" type="ORF">B0H66DRAFT_601201</name>
</gene>
<protein>
    <submittedName>
        <fullName evidence="2">Uncharacterized protein</fullName>
    </submittedName>
</protein>
<feature type="region of interest" description="Disordered" evidence="1">
    <location>
        <begin position="238"/>
        <end position="272"/>
    </location>
</feature>
<feature type="compositionally biased region" description="Acidic residues" evidence="1">
    <location>
        <begin position="125"/>
        <end position="144"/>
    </location>
</feature>
<feature type="region of interest" description="Disordered" evidence="1">
    <location>
        <begin position="304"/>
        <end position="326"/>
    </location>
</feature>
<organism evidence="2 3">
    <name type="scientific">Apodospora peruviana</name>
    <dbReference type="NCBI Taxonomy" id="516989"/>
    <lineage>
        <taxon>Eukaryota</taxon>
        <taxon>Fungi</taxon>
        <taxon>Dikarya</taxon>
        <taxon>Ascomycota</taxon>
        <taxon>Pezizomycotina</taxon>
        <taxon>Sordariomycetes</taxon>
        <taxon>Sordariomycetidae</taxon>
        <taxon>Sordariales</taxon>
        <taxon>Lasiosphaeriaceae</taxon>
        <taxon>Apodospora</taxon>
    </lineage>
</organism>
<comment type="caution">
    <text evidence="2">The sequence shown here is derived from an EMBL/GenBank/DDBJ whole genome shotgun (WGS) entry which is preliminary data.</text>
</comment>
<dbReference type="EMBL" id="JAUEDM010000003">
    <property type="protein sequence ID" value="KAK3321718.1"/>
    <property type="molecule type" value="Genomic_DNA"/>
</dbReference>
<keyword evidence="3" id="KW-1185">Reference proteome</keyword>
<evidence type="ECO:0000313" key="3">
    <source>
        <dbReference type="Proteomes" id="UP001283341"/>
    </source>
</evidence>
<feature type="region of interest" description="Disordered" evidence="1">
    <location>
        <begin position="109"/>
        <end position="154"/>
    </location>
</feature>
<reference evidence="2" key="1">
    <citation type="journal article" date="2023" name="Mol. Phylogenet. Evol.">
        <title>Genome-scale phylogeny and comparative genomics of the fungal order Sordariales.</title>
        <authorList>
            <person name="Hensen N."/>
            <person name="Bonometti L."/>
            <person name="Westerberg I."/>
            <person name="Brannstrom I.O."/>
            <person name="Guillou S."/>
            <person name="Cros-Aarteil S."/>
            <person name="Calhoun S."/>
            <person name="Haridas S."/>
            <person name="Kuo A."/>
            <person name="Mondo S."/>
            <person name="Pangilinan J."/>
            <person name="Riley R."/>
            <person name="LaButti K."/>
            <person name="Andreopoulos B."/>
            <person name="Lipzen A."/>
            <person name="Chen C."/>
            <person name="Yan M."/>
            <person name="Daum C."/>
            <person name="Ng V."/>
            <person name="Clum A."/>
            <person name="Steindorff A."/>
            <person name="Ohm R.A."/>
            <person name="Martin F."/>
            <person name="Silar P."/>
            <person name="Natvig D.O."/>
            <person name="Lalanne C."/>
            <person name="Gautier V."/>
            <person name="Ament-Velasquez S.L."/>
            <person name="Kruys A."/>
            <person name="Hutchinson M.I."/>
            <person name="Powell A.J."/>
            <person name="Barry K."/>
            <person name="Miller A.N."/>
            <person name="Grigoriev I.V."/>
            <person name="Debuchy R."/>
            <person name="Gladieux P."/>
            <person name="Hiltunen Thoren M."/>
            <person name="Johannesson H."/>
        </authorList>
    </citation>
    <scope>NUCLEOTIDE SEQUENCE</scope>
    <source>
        <strain evidence="2">CBS 118394</strain>
    </source>
</reference>
<reference evidence="2" key="2">
    <citation type="submission" date="2023-06" db="EMBL/GenBank/DDBJ databases">
        <authorList>
            <consortium name="Lawrence Berkeley National Laboratory"/>
            <person name="Haridas S."/>
            <person name="Hensen N."/>
            <person name="Bonometti L."/>
            <person name="Westerberg I."/>
            <person name="Brannstrom I.O."/>
            <person name="Guillou S."/>
            <person name="Cros-Aarteil S."/>
            <person name="Calhoun S."/>
            <person name="Kuo A."/>
            <person name="Mondo S."/>
            <person name="Pangilinan J."/>
            <person name="Riley R."/>
            <person name="Labutti K."/>
            <person name="Andreopoulos B."/>
            <person name="Lipzen A."/>
            <person name="Chen C."/>
            <person name="Yanf M."/>
            <person name="Daum C."/>
            <person name="Ng V."/>
            <person name="Clum A."/>
            <person name="Steindorff A."/>
            <person name="Ohm R."/>
            <person name="Martin F."/>
            <person name="Silar P."/>
            <person name="Natvig D."/>
            <person name="Lalanne C."/>
            <person name="Gautier V."/>
            <person name="Ament-Velasquez S.L."/>
            <person name="Kruys A."/>
            <person name="Hutchinson M.I."/>
            <person name="Powell A.J."/>
            <person name="Barry K."/>
            <person name="Miller A.N."/>
            <person name="Grigoriev I.V."/>
            <person name="Debuchy R."/>
            <person name="Gladieux P."/>
            <person name="Thoren M.H."/>
            <person name="Johannesson H."/>
        </authorList>
    </citation>
    <scope>NUCLEOTIDE SEQUENCE</scope>
    <source>
        <strain evidence="2">CBS 118394</strain>
    </source>
</reference>
<proteinExistence type="predicted"/>
<dbReference type="Proteomes" id="UP001283341">
    <property type="component" value="Unassembled WGS sequence"/>
</dbReference>
<evidence type="ECO:0000313" key="2">
    <source>
        <dbReference type="EMBL" id="KAK3321718.1"/>
    </source>
</evidence>
<feature type="compositionally biased region" description="Low complexity" evidence="1">
    <location>
        <begin position="1"/>
        <end position="13"/>
    </location>
</feature>
<evidence type="ECO:0000256" key="1">
    <source>
        <dbReference type="SAM" id="MobiDB-lite"/>
    </source>
</evidence>
<accession>A0AAE0IAR3</accession>
<feature type="compositionally biased region" description="Basic and acidic residues" evidence="1">
    <location>
        <begin position="250"/>
        <end position="259"/>
    </location>
</feature>
<sequence length="326" mass="36165">MPPASQQQQEQQQPPQPPQASQPRTRGRPRNPPVTPVTVTVDANHLTDLENEVKSLRSDVLNMRGLRAMCEGLVRRVMILEAARFGLPPQTSTWPPANSSLPRQVPVIRSKTTTGQQSNGVISVDDSDDDDDDEDDSDDGEYDNYDQSMGMGMGSPMQQLLNPGHGLDMAYPTEGQQFVCEMHIDAKGNRIIGGGPQGASAVLNAWCKTHGYRVMTRRSKVRKGLIVLTMCCKLHERKKPLPKPPPTAEDFARARAEGRRKPHTRRQANLLPDGSFAHNCPFRFTLHQVEPDSPVFEVRLMKSGGGLLPHNHGPDPKAMLPDKKRR</sequence>
<feature type="region of interest" description="Disordered" evidence="1">
    <location>
        <begin position="1"/>
        <end position="37"/>
    </location>
</feature>
<name>A0AAE0IAR3_9PEZI</name>
<feature type="compositionally biased region" description="Polar residues" evidence="1">
    <location>
        <begin position="110"/>
        <end position="121"/>
    </location>
</feature>